<dbReference type="EMBL" id="BAAADV010000001">
    <property type="protein sequence ID" value="GAA0667377.1"/>
    <property type="molecule type" value="Genomic_DNA"/>
</dbReference>
<dbReference type="GO" id="GO:0005524">
    <property type="term" value="F:ATP binding"/>
    <property type="evidence" value="ECO:0007669"/>
    <property type="project" value="InterPro"/>
</dbReference>
<proteinExistence type="inferred from homology"/>
<dbReference type="Pfam" id="PF02374">
    <property type="entry name" value="ArsA_ATPase"/>
    <property type="match status" value="1"/>
</dbReference>
<dbReference type="NCBIfam" id="TIGR00345">
    <property type="entry name" value="GET3_arsA_TRC40"/>
    <property type="match status" value="1"/>
</dbReference>
<dbReference type="SUPFAM" id="SSF52540">
    <property type="entry name" value="P-loop containing nucleoside triphosphate hydrolases"/>
    <property type="match status" value="1"/>
</dbReference>
<dbReference type="AlphaFoldDB" id="A0AAV3T870"/>
<evidence type="ECO:0000313" key="4">
    <source>
        <dbReference type="Proteomes" id="UP001500420"/>
    </source>
</evidence>
<dbReference type="InterPro" id="IPR016300">
    <property type="entry name" value="ATPase_ArsA/GET3"/>
</dbReference>
<accession>A0AAV3T870</accession>
<dbReference type="InterPro" id="IPR025723">
    <property type="entry name" value="ArsA/GET3_ATPase-like"/>
</dbReference>
<evidence type="ECO:0000313" key="3">
    <source>
        <dbReference type="EMBL" id="GAA0667377.1"/>
    </source>
</evidence>
<protein>
    <submittedName>
        <fullName evidence="3">TRC40/GET3/ArsA family transport-energizing ATPase</fullName>
    </submittedName>
</protein>
<comment type="caution">
    <text evidence="3">The sequence shown here is derived from an EMBL/GenBank/DDBJ whole genome shotgun (WGS) entry which is preliminary data.</text>
</comment>
<feature type="domain" description="ArsA/GET3 Anion-transporting ATPase-like" evidence="2">
    <location>
        <begin position="16"/>
        <end position="322"/>
    </location>
</feature>
<dbReference type="InterPro" id="IPR027417">
    <property type="entry name" value="P-loop_NTPase"/>
</dbReference>
<dbReference type="PANTHER" id="PTHR10803">
    <property type="entry name" value="ARSENICAL PUMP-DRIVING ATPASE ARSENITE-TRANSLOCATING ATPASE"/>
    <property type="match status" value="1"/>
</dbReference>
<comment type="similarity">
    <text evidence="1">Belongs to the arsA ATPase family.</text>
</comment>
<evidence type="ECO:0000256" key="1">
    <source>
        <dbReference type="ARBA" id="ARBA00011040"/>
    </source>
</evidence>
<reference evidence="3 4" key="1">
    <citation type="journal article" date="2019" name="Int. J. Syst. Evol. Microbiol.">
        <title>The Global Catalogue of Microorganisms (GCM) 10K type strain sequencing project: providing services to taxonomists for standard genome sequencing and annotation.</title>
        <authorList>
            <consortium name="The Broad Institute Genomics Platform"/>
            <consortium name="The Broad Institute Genome Sequencing Center for Infectious Disease"/>
            <person name="Wu L."/>
            <person name="Ma J."/>
        </authorList>
    </citation>
    <scope>NUCLEOTIDE SEQUENCE [LARGE SCALE GENOMIC DNA]</scope>
    <source>
        <strain evidence="3 4">JCM 16328</strain>
    </source>
</reference>
<evidence type="ECO:0000259" key="2">
    <source>
        <dbReference type="Pfam" id="PF02374"/>
    </source>
</evidence>
<name>A0AAV3T870_9EURY</name>
<dbReference type="PANTHER" id="PTHR10803:SF3">
    <property type="entry name" value="ATPASE GET3"/>
    <property type="match status" value="1"/>
</dbReference>
<dbReference type="Gene3D" id="3.40.50.300">
    <property type="entry name" value="P-loop containing nucleotide triphosphate hydrolases"/>
    <property type="match status" value="1"/>
</dbReference>
<organism evidence="3 4">
    <name type="scientific">Natronoarchaeum mannanilyticum</name>
    <dbReference type="NCBI Taxonomy" id="926360"/>
    <lineage>
        <taxon>Archaea</taxon>
        <taxon>Methanobacteriati</taxon>
        <taxon>Methanobacteriota</taxon>
        <taxon>Stenosarchaea group</taxon>
        <taxon>Halobacteria</taxon>
        <taxon>Halobacteriales</taxon>
        <taxon>Natronoarchaeaceae</taxon>
    </lineage>
</organism>
<keyword evidence="4" id="KW-1185">Reference proteome</keyword>
<dbReference type="CDD" id="cd02035">
    <property type="entry name" value="ArsA"/>
    <property type="match status" value="1"/>
</dbReference>
<dbReference type="RefSeq" id="WP_343772917.1">
    <property type="nucleotide sequence ID" value="NZ_BAAADV010000001.1"/>
</dbReference>
<dbReference type="GO" id="GO:0016887">
    <property type="term" value="F:ATP hydrolysis activity"/>
    <property type="evidence" value="ECO:0007669"/>
    <property type="project" value="InterPro"/>
</dbReference>
<dbReference type="Proteomes" id="UP001500420">
    <property type="component" value="Unassembled WGS sequence"/>
</dbReference>
<gene>
    <name evidence="3" type="ORF">GCM10009020_11110</name>
</gene>
<sequence>MAGDSTANDRPDAEDRFVFFGGKGGVGKTTVSSAYATRCAAAGLDTLLVSTDPAHSTADVFDQPLGDDPRPVDGRENLWAMEIDPDAEVEAHMNRIRRSLSDQVSPAIVNEIDRQIELAHRTPGAHEAALFDRFVDVMRSREEYDRVVFDTSPTGGTLRLLSLPELLESWIDRLVRKRTESIDLYEKAAIGERQATSVDEDPIVARLRERKENFEFAGRVLREDAAFFFVLNPDELSIRETERAIADLAEHDLGVRGLVVNRLTPAPDDHEDGRGARYLRARRETERERLATIRSTFDAPVVATIESRVEEIRGEHLDAVADALDVDAAAAAASDARSG</sequence>